<evidence type="ECO:0000256" key="3">
    <source>
        <dbReference type="ARBA" id="ARBA00004961"/>
    </source>
</evidence>
<dbReference type="InterPro" id="IPR037171">
    <property type="entry name" value="NagB/RpiA_transferase-like"/>
</dbReference>
<evidence type="ECO:0000256" key="5">
    <source>
        <dbReference type="ARBA" id="ARBA00013198"/>
    </source>
</evidence>
<name>A0ABT3QGL7_9PROT</name>
<comment type="function">
    <text evidence="2 7">Hydrolysis of 6-phosphogluconolactone to 6-phosphogluconate.</text>
</comment>
<evidence type="ECO:0000313" key="9">
    <source>
        <dbReference type="EMBL" id="MCX2564428.1"/>
    </source>
</evidence>
<reference evidence="9 10" key="1">
    <citation type="submission" date="2022-11" db="EMBL/GenBank/DDBJ databases">
        <title>Genome sequencing of Acetobacter type strain.</title>
        <authorList>
            <person name="Heo J."/>
            <person name="Lee D."/>
            <person name="Han B.-H."/>
            <person name="Hong S.-B."/>
            <person name="Kwon S.-W."/>
        </authorList>
    </citation>
    <scope>NUCLEOTIDE SEQUENCE [LARGE SCALE GENOMIC DNA]</scope>
    <source>
        <strain evidence="9 10">KACC 21253</strain>
    </source>
</reference>
<dbReference type="Pfam" id="PF01182">
    <property type="entry name" value="Glucosamine_iso"/>
    <property type="match status" value="1"/>
</dbReference>
<dbReference type="InterPro" id="IPR039104">
    <property type="entry name" value="6PGL"/>
</dbReference>
<evidence type="ECO:0000256" key="2">
    <source>
        <dbReference type="ARBA" id="ARBA00002681"/>
    </source>
</evidence>
<comment type="pathway">
    <text evidence="3 7">Carbohydrate degradation; pentose phosphate pathway; D-ribulose 5-phosphate from D-glucose 6-phosphate (oxidative stage): step 2/3.</text>
</comment>
<dbReference type="InterPro" id="IPR006148">
    <property type="entry name" value="Glc/Gal-6P_isomerase"/>
</dbReference>
<dbReference type="EC" id="3.1.1.31" evidence="5 7"/>
<feature type="domain" description="Glucosamine/galactosamine-6-phosphate isomerase" evidence="8">
    <location>
        <begin position="17"/>
        <end position="236"/>
    </location>
</feature>
<dbReference type="PANTHER" id="PTHR11054">
    <property type="entry name" value="6-PHOSPHOGLUCONOLACTONASE"/>
    <property type="match status" value="1"/>
</dbReference>
<accession>A0ABT3QGL7</accession>
<proteinExistence type="inferred from homology"/>
<dbReference type="SUPFAM" id="SSF100950">
    <property type="entry name" value="NagB/RpiA/CoA transferase-like"/>
    <property type="match status" value="1"/>
</dbReference>
<dbReference type="Proteomes" id="UP001301152">
    <property type="component" value="Unassembled WGS sequence"/>
</dbReference>
<evidence type="ECO:0000259" key="8">
    <source>
        <dbReference type="Pfam" id="PF01182"/>
    </source>
</evidence>
<organism evidence="9 10">
    <name type="scientific">Acetobacter thailandicus</name>
    <dbReference type="NCBI Taxonomy" id="1502842"/>
    <lineage>
        <taxon>Bacteria</taxon>
        <taxon>Pseudomonadati</taxon>
        <taxon>Pseudomonadota</taxon>
        <taxon>Alphaproteobacteria</taxon>
        <taxon>Acetobacterales</taxon>
        <taxon>Acetobacteraceae</taxon>
        <taxon>Acetobacter</taxon>
    </lineage>
</organism>
<dbReference type="RefSeq" id="WP_086555314.1">
    <property type="nucleotide sequence ID" value="NZ_JAERKX010000010.1"/>
</dbReference>
<comment type="similarity">
    <text evidence="4 7">Belongs to the glucosamine/galactosamine-6-phosphate isomerase family. 6-phosphogluconolactonase subfamily.</text>
</comment>
<keyword evidence="7 9" id="KW-0378">Hydrolase</keyword>
<evidence type="ECO:0000313" key="10">
    <source>
        <dbReference type="Proteomes" id="UP001301152"/>
    </source>
</evidence>
<protein>
    <recommendedName>
        <fullName evidence="6 7">6-phosphogluconolactonase</fullName>
        <shortName evidence="7">6PGL</shortName>
        <ecNumber evidence="5 7">3.1.1.31</ecNumber>
    </recommendedName>
</protein>
<evidence type="ECO:0000256" key="6">
    <source>
        <dbReference type="ARBA" id="ARBA00020337"/>
    </source>
</evidence>
<dbReference type="CDD" id="cd01400">
    <property type="entry name" value="6PGL"/>
    <property type="match status" value="1"/>
</dbReference>
<comment type="catalytic activity">
    <reaction evidence="1 7">
        <text>6-phospho-D-glucono-1,5-lactone + H2O = 6-phospho-D-gluconate + H(+)</text>
        <dbReference type="Rhea" id="RHEA:12556"/>
        <dbReference type="ChEBI" id="CHEBI:15377"/>
        <dbReference type="ChEBI" id="CHEBI:15378"/>
        <dbReference type="ChEBI" id="CHEBI:57955"/>
        <dbReference type="ChEBI" id="CHEBI:58759"/>
        <dbReference type="EC" id="3.1.1.31"/>
    </reaction>
</comment>
<dbReference type="EMBL" id="JAPIUZ010000005">
    <property type="protein sequence ID" value="MCX2564428.1"/>
    <property type="molecule type" value="Genomic_DNA"/>
</dbReference>
<dbReference type="PANTHER" id="PTHR11054:SF0">
    <property type="entry name" value="6-PHOSPHOGLUCONOLACTONASE"/>
    <property type="match status" value="1"/>
</dbReference>
<evidence type="ECO:0000256" key="1">
    <source>
        <dbReference type="ARBA" id="ARBA00000832"/>
    </source>
</evidence>
<gene>
    <name evidence="7 9" type="primary">pgl</name>
    <name evidence="9" type="ORF">OQ497_10730</name>
</gene>
<evidence type="ECO:0000256" key="4">
    <source>
        <dbReference type="ARBA" id="ARBA00010662"/>
    </source>
</evidence>
<sequence>MSGHDTASAPVEIFKNASEATHHLADWLLKLALEKTDGPFSLALSGGSTPQPLYSLMASEPYVSRFPWARMQFFIGDDRFLPHDHQDSNYGMLQRLLFSRAPIPADNIHPIPATGTAEEAAKSYEALLKRFYGADQFEKDRPLFDFNLLGLGDDGHTASLFPGQPVLNEKTAWVSSCVPPVAPYTRVTLTYPAIHASRHLVLFVEGAGKKEAVKKVMSKDPSCPASAITGMDDVRWILDEPATPDCVK</sequence>
<dbReference type="InterPro" id="IPR005900">
    <property type="entry name" value="6-phosphogluconolactonase_DevB"/>
</dbReference>
<evidence type="ECO:0000256" key="7">
    <source>
        <dbReference type="RuleBase" id="RU365095"/>
    </source>
</evidence>
<dbReference type="Gene3D" id="3.40.50.1360">
    <property type="match status" value="1"/>
</dbReference>
<keyword evidence="10" id="KW-1185">Reference proteome</keyword>
<dbReference type="GO" id="GO:0017057">
    <property type="term" value="F:6-phosphogluconolactonase activity"/>
    <property type="evidence" value="ECO:0007669"/>
    <property type="project" value="UniProtKB-EC"/>
</dbReference>
<dbReference type="NCBIfam" id="TIGR01198">
    <property type="entry name" value="pgl"/>
    <property type="match status" value="1"/>
</dbReference>
<comment type="caution">
    <text evidence="9">The sequence shown here is derived from an EMBL/GenBank/DDBJ whole genome shotgun (WGS) entry which is preliminary data.</text>
</comment>